<evidence type="ECO:0000313" key="3">
    <source>
        <dbReference type="EMBL" id="QKZ19588.1"/>
    </source>
</evidence>
<evidence type="ECO:0000256" key="1">
    <source>
        <dbReference type="ARBA" id="ARBA00023002"/>
    </source>
</evidence>
<sequence>MPVSPESFRELFGSFPAQVAVITAVGADGRPRGFTCTTTCAVSAAPPLLLICVDENSQTLPAILAGRSFVANVLAAPGEEASRIFAGKTADKFDRVAWEPSRRAGGAPILTDVVLAYAECRVVQTVTAGDHRIIVGEVEGSAVFPREPLLYGKGEYHAWPVVPMAVGTGAGG</sequence>
<dbReference type="Proteomes" id="UP000509418">
    <property type="component" value="Chromosome"/>
</dbReference>
<dbReference type="PANTHER" id="PTHR30466">
    <property type="entry name" value="FLAVIN REDUCTASE"/>
    <property type="match status" value="1"/>
</dbReference>
<dbReference type="InterPro" id="IPR012349">
    <property type="entry name" value="Split_barrel_FMN-bd"/>
</dbReference>
<dbReference type="InterPro" id="IPR050268">
    <property type="entry name" value="NADH-dep_flavin_reductase"/>
</dbReference>
<dbReference type="EMBL" id="CP056041">
    <property type="protein sequence ID" value="QKZ19588.1"/>
    <property type="molecule type" value="Genomic_DNA"/>
</dbReference>
<dbReference type="RefSeq" id="WP_176575954.1">
    <property type="nucleotide sequence ID" value="NZ_CBDRGH010000001.1"/>
</dbReference>
<dbReference type="PANTHER" id="PTHR30466:SF1">
    <property type="entry name" value="FMN REDUCTASE (NADH) RUTF"/>
    <property type="match status" value="1"/>
</dbReference>
<accession>A0A7H8T9A0</accession>
<name>A0A7H8T9A0_STRCX</name>
<gene>
    <name evidence="3" type="ORF">HUT05_20780</name>
</gene>
<dbReference type="SUPFAM" id="SSF50475">
    <property type="entry name" value="FMN-binding split barrel"/>
    <property type="match status" value="1"/>
</dbReference>
<keyword evidence="1" id="KW-0560">Oxidoreductase</keyword>
<organism evidence="3 4">
    <name type="scientific">Streptomyces chartreusis</name>
    <dbReference type="NCBI Taxonomy" id="1969"/>
    <lineage>
        <taxon>Bacteria</taxon>
        <taxon>Bacillati</taxon>
        <taxon>Actinomycetota</taxon>
        <taxon>Actinomycetes</taxon>
        <taxon>Kitasatosporales</taxon>
        <taxon>Streptomycetaceae</taxon>
        <taxon>Streptomyces</taxon>
    </lineage>
</organism>
<dbReference type="Pfam" id="PF01613">
    <property type="entry name" value="Flavin_Reduct"/>
    <property type="match status" value="1"/>
</dbReference>
<evidence type="ECO:0000259" key="2">
    <source>
        <dbReference type="SMART" id="SM00903"/>
    </source>
</evidence>
<dbReference type="SMART" id="SM00903">
    <property type="entry name" value="Flavin_Reduct"/>
    <property type="match status" value="1"/>
</dbReference>
<dbReference type="GO" id="GO:0010181">
    <property type="term" value="F:FMN binding"/>
    <property type="evidence" value="ECO:0007669"/>
    <property type="project" value="InterPro"/>
</dbReference>
<evidence type="ECO:0000313" key="4">
    <source>
        <dbReference type="Proteomes" id="UP000509418"/>
    </source>
</evidence>
<proteinExistence type="predicted"/>
<protein>
    <submittedName>
        <fullName evidence="3">Flavin reductase family protein</fullName>
    </submittedName>
</protein>
<dbReference type="GO" id="GO:0042602">
    <property type="term" value="F:riboflavin reductase (NADPH) activity"/>
    <property type="evidence" value="ECO:0007669"/>
    <property type="project" value="TreeGrafter"/>
</dbReference>
<reference evidence="3 4" key="1">
    <citation type="submission" date="2020-06" db="EMBL/GenBank/DDBJ databases">
        <title>Genome mining for natural products.</title>
        <authorList>
            <person name="Zhang B."/>
            <person name="Shi J."/>
            <person name="Ge H."/>
        </authorList>
    </citation>
    <scope>NUCLEOTIDE SEQUENCE [LARGE SCALE GENOMIC DNA]</scope>
    <source>
        <strain evidence="3 4">NA02069</strain>
    </source>
</reference>
<dbReference type="InterPro" id="IPR002563">
    <property type="entry name" value="Flavin_Rdtase-like_dom"/>
</dbReference>
<keyword evidence="4" id="KW-1185">Reference proteome</keyword>
<dbReference type="AlphaFoldDB" id="A0A7H8T9A0"/>
<feature type="domain" description="Flavin reductase like" evidence="2">
    <location>
        <begin position="12"/>
        <end position="158"/>
    </location>
</feature>
<dbReference type="Gene3D" id="2.30.110.10">
    <property type="entry name" value="Electron Transport, Fmn-binding Protein, Chain A"/>
    <property type="match status" value="1"/>
</dbReference>